<gene>
    <name evidence="5" type="ORF">N7468_002411</name>
</gene>
<proteinExistence type="inferred from homology"/>
<reference evidence="5" key="1">
    <citation type="submission" date="2022-11" db="EMBL/GenBank/DDBJ databases">
        <authorList>
            <person name="Petersen C."/>
        </authorList>
    </citation>
    <scope>NUCLEOTIDE SEQUENCE</scope>
    <source>
        <strain evidence="5">IBT 19713</strain>
    </source>
</reference>
<dbReference type="InterPro" id="IPR002933">
    <property type="entry name" value="Peptidase_M20"/>
</dbReference>
<evidence type="ECO:0000259" key="4">
    <source>
        <dbReference type="Pfam" id="PF07687"/>
    </source>
</evidence>
<evidence type="ECO:0000313" key="6">
    <source>
        <dbReference type="Proteomes" id="UP001150941"/>
    </source>
</evidence>
<keyword evidence="6" id="KW-1185">Reference proteome</keyword>
<comment type="caution">
    <text evidence="5">The sequence shown here is derived from an EMBL/GenBank/DDBJ whole genome shotgun (WGS) entry which is preliminary data.</text>
</comment>
<dbReference type="PANTHER" id="PTHR43808:SF32">
    <property type="entry name" value="ARGE_DAPE-RELATED DEACYLASE"/>
    <property type="match status" value="1"/>
</dbReference>
<dbReference type="InterPro" id="IPR011650">
    <property type="entry name" value="Peptidase_M20_dimer"/>
</dbReference>
<protein>
    <recommendedName>
        <fullName evidence="4">Peptidase M20 dimerisation domain-containing protein</fullName>
    </recommendedName>
</protein>
<dbReference type="Gene3D" id="3.30.70.360">
    <property type="match status" value="1"/>
</dbReference>
<dbReference type="InterPro" id="IPR050072">
    <property type="entry name" value="Peptidase_M20A"/>
</dbReference>
<dbReference type="RefSeq" id="XP_058334849.1">
    <property type="nucleotide sequence ID" value="XM_058471708.1"/>
</dbReference>
<organism evidence="5 6">
    <name type="scientific">Penicillium chermesinum</name>
    <dbReference type="NCBI Taxonomy" id="63820"/>
    <lineage>
        <taxon>Eukaryota</taxon>
        <taxon>Fungi</taxon>
        <taxon>Dikarya</taxon>
        <taxon>Ascomycota</taxon>
        <taxon>Pezizomycotina</taxon>
        <taxon>Eurotiomycetes</taxon>
        <taxon>Eurotiomycetidae</taxon>
        <taxon>Eurotiales</taxon>
        <taxon>Aspergillaceae</taxon>
        <taxon>Penicillium</taxon>
    </lineage>
</organism>
<dbReference type="SUPFAM" id="SSF53187">
    <property type="entry name" value="Zn-dependent exopeptidases"/>
    <property type="match status" value="1"/>
</dbReference>
<dbReference type="GeneID" id="83199011"/>
<keyword evidence="2" id="KW-0479">Metal-binding</keyword>
<evidence type="ECO:0000256" key="3">
    <source>
        <dbReference type="ARBA" id="ARBA00022801"/>
    </source>
</evidence>
<reference evidence="5" key="2">
    <citation type="journal article" date="2023" name="IMA Fungus">
        <title>Comparative genomic study of the Penicillium genus elucidates a diverse pangenome and 15 lateral gene transfer events.</title>
        <authorList>
            <person name="Petersen C."/>
            <person name="Sorensen T."/>
            <person name="Nielsen M.R."/>
            <person name="Sondergaard T.E."/>
            <person name="Sorensen J.L."/>
            <person name="Fitzpatrick D.A."/>
            <person name="Frisvad J.C."/>
            <person name="Nielsen K.L."/>
        </authorList>
    </citation>
    <scope>NUCLEOTIDE SEQUENCE</scope>
    <source>
        <strain evidence="5">IBT 19713</strain>
    </source>
</reference>
<dbReference type="Gene3D" id="3.40.630.10">
    <property type="entry name" value="Zn peptidases"/>
    <property type="match status" value="1"/>
</dbReference>
<dbReference type="Pfam" id="PF07687">
    <property type="entry name" value="M20_dimer"/>
    <property type="match status" value="1"/>
</dbReference>
<dbReference type="EMBL" id="JAPQKS010000002">
    <property type="protein sequence ID" value="KAJ5247428.1"/>
    <property type="molecule type" value="Genomic_DNA"/>
</dbReference>
<evidence type="ECO:0000256" key="2">
    <source>
        <dbReference type="ARBA" id="ARBA00022723"/>
    </source>
</evidence>
<dbReference type="Proteomes" id="UP001150941">
    <property type="component" value="Unassembled WGS sequence"/>
</dbReference>
<dbReference type="PANTHER" id="PTHR43808">
    <property type="entry name" value="ACETYLORNITHINE DEACETYLASE"/>
    <property type="match status" value="1"/>
</dbReference>
<accession>A0A9W9PIG6</accession>
<dbReference type="GO" id="GO:0016787">
    <property type="term" value="F:hydrolase activity"/>
    <property type="evidence" value="ECO:0007669"/>
    <property type="project" value="UniProtKB-KW"/>
</dbReference>
<dbReference type="GO" id="GO:0046872">
    <property type="term" value="F:metal ion binding"/>
    <property type="evidence" value="ECO:0007669"/>
    <property type="project" value="UniProtKB-KW"/>
</dbReference>
<name>A0A9W9PIG6_9EURO</name>
<dbReference type="OrthoDB" id="10059875at2759"/>
<evidence type="ECO:0000256" key="1">
    <source>
        <dbReference type="ARBA" id="ARBA00006247"/>
    </source>
</evidence>
<comment type="similarity">
    <text evidence="1">Belongs to the peptidase M20A family.</text>
</comment>
<evidence type="ECO:0000313" key="5">
    <source>
        <dbReference type="EMBL" id="KAJ5247428.1"/>
    </source>
</evidence>
<dbReference type="AlphaFoldDB" id="A0A9W9PIG6"/>
<dbReference type="Pfam" id="PF01546">
    <property type="entry name" value="Peptidase_M20"/>
    <property type="match status" value="1"/>
</dbReference>
<keyword evidence="3" id="KW-0378">Hydrolase</keyword>
<dbReference type="SUPFAM" id="SSF55031">
    <property type="entry name" value="Bacterial exopeptidase dimerisation domain"/>
    <property type="match status" value="1"/>
</dbReference>
<dbReference type="InterPro" id="IPR036264">
    <property type="entry name" value="Bact_exopeptidase_dim_dom"/>
</dbReference>
<feature type="domain" description="Peptidase M20 dimerisation" evidence="4">
    <location>
        <begin position="192"/>
        <end position="316"/>
    </location>
</feature>
<sequence length="421" mass="44663">MSAKSNLLAALDSTKDEQIKLLQSFVHAASPNPPGDTIAAAKVLVDYLLGHGITAEIIEAQPGLQNVISDFQGGAGPGPRVVLNGHMDVFPVPANTDGWTRDPWSGAVESGRVHGRGVVDMKSGTASLVVAYAALFAQKKHIRGSVALCAVADEETGGRWGTQYLIKKDPARWGGDVMLSAEPTGQTVRFSEKGTLRMSGSVATKGALGAYLNLSKGAIRTATSFLAQVVQEVESINPTPPPEIDRHMKNPETLAAVDHAMGPGASMVIARPTVNIGTIKGGLKVNMIPELCTFEIDIRLPIGLVADQVLAVIESIKPHYPDAKIELKKQEAASNPNSFSSIEHPLLGYLIENAEKVGAARPALIPSMGATDCKHYRYAGVPAYVYGCSPESMAATNESASVDEYLHVTKVHALATWDFLQ</sequence>